<reference evidence="1 2" key="1">
    <citation type="submission" date="2019-06" db="EMBL/GenBank/DDBJ databases">
        <title>Whole genome shotgun sequence of Nitrobacter winogradskyi NBRC 14297.</title>
        <authorList>
            <person name="Hosoyama A."/>
            <person name="Uohara A."/>
            <person name="Ohji S."/>
            <person name="Ichikawa N."/>
        </authorList>
    </citation>
    <scope>NUCLEOTIDE SEQUENCE [LARGE SCALE GENOMIC DNA]</scope>
    <source>
        <strain evidence="1 2">NBRC 14297</strain>
    </source>
</reference>
<protein>
    <submittedName>
        <fullName evidence="1">Uncharacterized protein</fullName>
    </submittedName>
</protein>
<organism evidence="1 2">
    <name type="scientific">Nitrobacter winogradskyi</name>
    <name type="common">Nitrobacter agilis</name>
    <dbReference type="NCBI Taxonomy" id="913"/>
    <lineage>
        <taxon>Bacteria</taxon>
        <taxon>Pseudomonadati</taxon>
        <taxon>Pseudomonadota</taxon>
        <taxon>Alphaproteobacteria</taxon>
        <taxon>Hyphomicrobiales</taxon>
        <taxon>Nitrobacteraceae</taxon>
        <taxon>Nitrobacter</taxon>
    </lineage>
</organism>
<evidence type="ECO:0000313" key="1">
    <source>
        <dbReference type="EMBL" id="GEC15173.1"/>
    </source>
</evidence>
<name>A0A4Y3W892_NITWI</name>
<gene>
    <name evidence="1" type="ORF">NWI01_10650</name>
</gene>
<dbReference type="RefSeq" id="WP_141382910.1">
    <property type="nucleotide sequence ID" value="NZ_BJNF01000026.1"/>
</dbReference>
<dbReference type="Proteomes" id="UP000318825">
    <property type="component" value="Unassembled WGS sequence"/>
</dbReference>
<dbReference type="EMBL" id="BJNF01000026">
    <property type="protein sequence ID" value="GEC15173.1"/>
    <property type="molecule type" value="Genomic_DNA"/>
</dbReference>
<dbReference type="OrthoDB" id="8241635at2"/>
<evidence type="ECO:0000313" key="2">
    <source>
        <dbReference type="Proteomes" id="UP000318825"/>
    </source>
</evidence>
<sequence>MTSVRHSWGEPARFEHKSERECRRCGMVKVTRHEAEGPRDVHWTEFWRDCEQLPAQPTPPCDARREVQS</sequence>
<accession>A0A4Y3W892</accession>
<proteinExistence type="predicted"/>
<dbReference type="AlphaFoldDB" id="A0A4Y3W892"/>
<comment type="caution">
    <text evidence="1">The sequence shown here is derived from an EMBL/GenBank/DDBJ whole genome shotgun (WGS) entry which is preliminary data.</text>
</comment>